<dbReference type="AlphaFoldDB" id="A0A0F9CLX1"/>
<feature type="domain" description="PIN like" evidence="2">
    <location>
        <begin position="25"/>
        <end position="257"/>
    </location>
</feature>
<proteinExistence type="predicted"/>
<evidence type="ECO:0000256" key="1">
    <source>
        <dbReference type="SAM" id="Coils"/>
    </source>
</evidence>
<evidence type="ECO:0000313" key="3">
    <source>
        <dbReference type="EMBL" id="KKL50303.1"/>
    </source>
</evidence>
<dbReference type="InterPro" id="IPR041578">
    <property type="entry name" value="PIN_8"/>
</dbReference>
<reference evidence="3" key="1">
    <citation type="journal article" date="2015" name="Nature">
        <title>Complex archaea that bridge the gap between prokaryotes and eukaryotes.</title>
        <authorList>
            <person name="Spang A."/>
            <person name="Saw J.H."/>
            <person name="Jorgensen S.L."/>
            <person name="Zaremba-Niedzwiedzka K."/>
            <person name="Martijn J."/>
            <person name="Lind A.E."/>
            <person name="van Eijk R."/>
            <person name="Schleper C."/>
            <person name="Guy L."/>
            <person name="Ettema T.J."/>
        </authorList>
    </citation>
    <scope>NUCLEOTIDE SEQUENCE</scope>
</reference>
<dbReference type="Pfam" id="PF18476">
    <property type="entry name" value="PIN_8"/>
    <property type="match status" value="1"/>
</dbReference>
<keyword evidence="1" id="KW-0175">Coiled coil</keyword>
<sequence length="435" mass="50690">MKSLFSGYYFFSDSELADLWKNCTFIFDTNVLLNLYRYPKATSDELLKILKRISGQLWIPFQVGLEYQENRLDVINEQVEMFHKVQEALKKGKESLEQNLNQLQLKKRHSLIDPTELLEKIDNAITEFQQNLELLQEKQPNVFDYDQLREEIASIFEGKIGQPPSSQEELNAIYAEGKRRYDQKYPPGYMDIDKDNELRKRKERTVYLYSGLSFERKYGDLILWYQIIEEAEKNDKLKKIIYVSGDVKEDWWYKADRFGSRQEAILGARPELVQEISSKSGVVAFHMYQTDRFLIDANRYLGTQVSQEAVEQIRDVNMISVAAGSRNNFIQISDVLAVLGNIYESYYKGAPIRELRKNAIDAVASEELYRFQDLHSAKETIRDACTRRLGVKGIKNFEDLVESWLCEGSDKLKDVLLDCSDNTQAVTAIHEFFDQ</sequence>
<accession>A0A0F9CLX1</accession>
<organism evidence="3">
    <name type="scientific">marine sediment metagenome</name>
    <dbReference type="NCBI Taxonomy" id="412755"/>
    <lineage>
        <taxon>unclassified sequences</taxon>
        <taxon>metagenomes</taxon>
        <taxon>ecological metagenomes</taxon>
    </lineage>
</organism>
<name>A0A0F9CLX1_9ZZZZ</name>
<gene>
    <name evidence="3" type="ORF">LCGC14_2306840</name>
</gene>
<feature type="coiled-coil region" evidence="1">
    <location>
        <begin position="86"/>
        <end position="138"/>
    </location>
</feature>
<evidence type="ECO:0000259" key="2">
    <source>
        <dbReference type="Pfam" id="PF18476"/>
    </source>
</evidence>
<dbReference type="EMBL" id="LAZR01032650">
    <property type="protein sequence ID" value="KKL50303.1"/>
    <property type="molecule type" value="Genomic_DNA"/>
</dbReference>
<protein>
    <recommendedName>
        <fullName evidence="2">PIN like domain-containing protein</fullName>
    </recommendedName>
</protein>
<comment type="caution">
    <text evidence="3">The sequence shown here is derived from an EMBL/GenBank/DDBJ whole genome shotgun (WGS) entry which is preliminary data.</text>
</comment>